<dbReference type="SUPFAM" id="SSF53850">
    <property type="entry name" value="Periplasmic binding protein-like II"/>
    <property type="match status" value="1"/>
</dbReference>
<protein>
    <recommendedName>
        <fullName evidence="2">Transferrin-like domain-containing protein</fullName>
    </recommendedName>
</protein>
<evidence type="ECO:0000256" key="1">
    <source>
        <dbReference type="SAM" id="Phobius"/>
    </source>
</evidence>
<evidence type="ECO:0000313" key="3">
    <source>
        <dbReference type="EMBL" id="KAI5069411.1"/>
    </source>
</evidence>
<comment type="caution">
    <text evidence="3">The sequence shown here is derived from an EMBL/GenBank/DDBJ whole genome shotgun (WGS) entry which is preliminary data.</text>
</comment>
<keyword evidence="1" id="KW-0812">Transmembrane</keyword>
<dbReference type="PANTHER" id="PTHR11485:SF58">
    <property type="entry name" value="TRANSFERRIN-LIKE DOMAIN-CONTAINING PROTEIN"/>
    <property type="match status" value="1"/>
</dbReference>
<evidence type="ECO:0000313" key="4">
    <source>
        <dbReference type="Proteomes" id="UP000886520"/>
    </source>
</evidence>
<gene>
    <name evidence="3" type="ORF">GOP47_0015712</name>
</gene>
<dbReference type="SMART" id="SM00094">
    <property type="entry name" value="TR_FER"/>
    <property type="match status" value="1"/>
</dbReference>
<dbReference type="PRINTS" id="PR00422">
    <property type="entry name" value="TRANSFERRIN"/>
</dbReference>
<dbReference type="PANTHER" id="PTHR11485">
    <property type="entry name" value="TRANSFERRIN"/>
    <property type="match status" value="1"/>
</dbReference>
<sequence>MALLLLALSSAMMGSPSLYTGFSLWPFLIIILCHLLLLPLFHPLQHKLAAAQTSPSSPSALSSPPAASIAGTKPQNWTWCVDSADNLALCQQMIKILVSIDPNTDHAHSCVRTLEGDEACMEMIRNGEAMFSVFDGGEIWEAYNLYNLIPIRTQHSDIDGSPRYYGVGVVRAGGCPSSLFQLRGKRSCHTGYGRASGWTLPITFLLNNKIMPLITKNASKMHDIQSVEAFFKKSCAISEESSNGICTSCKITSQCNDDDRYYSYAGAFRCLVEDSGDIAFTKGTIPSLFAEGGIFADTSWENLQPPSHYKLVCPNSSCADVDQYKSCNFGSAPGHTIMVSNQLDKSHIEAFHNVMDDAVTNAAYVKLFSSASSSGSGFASGVSRSSAYNGTVQELLGHLYQTILDLDHFNSLNSTSLSSSSNSSSLCTALSIVLLWWMIFFNSKFLCT</sequence>
<dbReference type="EMBL" id="JABFUD020000015">
    <property type="protein sequence ID" value="KAI5069411.1"/>
    <property type="molecule type" value="Genomic_DNA"/>
</dbReference>
<dbReference type="AlphaFoldDB" id="A0A9D4UK81"/>
<proteinExistence type="predicted"/>
<feature type="domain" description="Transferrin-like" evidence="2">
    <location>
        <begin position="77"/>
        <end position="417"/>
    </location>
</feature>
<dbReference type="Gene3D" id="3.40.190.10">
    <property type="entry name" value="Periplasmic binding protein-like II"/>
    <property type="match status" value="2"/>
</dbReference>
<keyword evidence="4" id="KW-1185">Reference proteome</keyword>
<accession>A0A9D4UK81</accession>
<keyword evidence="1" id="KW-0472">Membrane</keyword>
<name>A0A9D4UK81_ADICA</name>
<dbReference type="PROSITE" id="PS51408">
    <property type="entry name" value="TRANSFERRIN_LIKE_4"/>
    <property type="match status" value="1"/>
</dbReference>
<dbReference type="OrthoDB" id="9981115at2759"/>
<dbReference type="CDD" id="cd13529">
    <property type="entry name" value="PBP2_transferrin"/>
    <property type="match status" value="1"/>
</dbReference>
<feature type="transmembrane region" description="Helical" evidence="1">
    <location>
        <begin position="24"/>
        <end position="41"/>
    </location>
</feature>
<evidence type="ECO:0000259" key="2">
    <source>
        <dbReference type="PROSITE" id="PS51408"/>
    </source>
</evidence>
<dbReference type="Proteomes" id="UP000886520">
    <property type="component" value="Chromosome 15"/>
</dbReference>
<organism evidence="3 4">
    <name type="scientific">Adiantum capillus-veneris</name>
    <name type="common">Maidenhair fern</name>
    <dbReference type="NCBI Taxonomy" id="13818"/>
    <lineage>
        <taxon>Eukaryota</taxon>
        <taxon>Viridiplantae</taxon>
        <taxon>Streptophyta</taxon>
        <taxon>Embryophyta</taxon>
        <taxon>Tracheophyta</taxon>
        <taxon>Polypodiopsida</taxon>
        <taxon>Polypodiidae</taxon>
        <taxon>Polypodiales</taxon>
        <taxon>Pteridineae</taxon>
        <taxon>Pteridaceae</taxon>
        <taxon>Vittarioideae</taxon>
        <taxon>Adiantum</taxon>
    </lineage>
</organism>
<keyword evidence="1" id="KW-1133">Transmembrane helix</keyword>
<dbReference type="InterPro" id="IPR001156">
    <property type="entry name" value="Transferrin-like_dom"/>
</dbReference>
<reference evidence="3" key="1">
    <citation type="submission" date="2021-01" db="EMBL/GenBank/DDBJ databases">
        <title>Adiantum capillus-veneris genome.</title>
        <authorList>
            <person name="Fang Y."/>
            <person name="Liao Q."/>
        </authorList>
    </citation>
    <scope>NUCLEOTIDE SEQUENCE</scope>
    <source>
        <strain evidence="3">H3</strain>
        <tissue evidence="3">Leaf</tissue>
    </source>
</reference>
<dbReference type="Pfam" id="PF00405">
    <property type="entry name" value="Transferrin"/>
    <property type="match status" value="1"/>
</dbReference>